<comment type="caution">
    <text evidence="1">The sequence shown here is derived from an EMBL/GenBank/DDBJ whole genome shotgun (WGS) entry which is preliminary data.</text>
</comment>
<dbReference type="EMBL" id="JABTXI010000003">
    <property type="protein sequence ID" value="MBY3590339.1"/>
    <property type="molecule type" value="Genomic_DNA"/>
</dbReference>
<dbReference type="GeneID" id="66149174"/>
<protein>
    <recommendedName>
        <fullName evidence="3">DUF2946 domain-containing protein</fullName>
    </recommendedName>
</protein>
<gene>
    <name evidence="1" type="ORF">HJA87_10645</name>
</gene>
<sequence>MVRMYRIALSRLLFFVRLAIVVSLAGYNVSNVNAAMHGPASQIEKTASGIAAHAEHDLAGVSDHQHSHGDRADDAGPSKIVKQECCNDFCGGFVLLCTGQVMGGPVVSSIRQFVNDQAMLGELPPLHRPPNI</sequence>
<name>A0ABS7LFV7_9HYPH</name>
<accession>A0ABS7LFV7</accession>
<evidence type="ECO:0008006" key="3">
    <source>
        <dbReference type="Google" id="ProtNLM"/>
    </source>
</evidence>
<proteinExistence type="predicted"/>
<dbReference type="RefSeq" id="WP_082928156.1">
    <property type="nucleotide sequence ID" value="NZ_CP071614.1"/>
</dbReference>
<dbReference type="Proteomes" id="UP000720124">
    <property type="component" value="Unassembled WGS sequence"/>
</dbReference>
<evidence type="ECO:0000313" key="2">
    <source>
        <dbReference type="Proteomes" id="UP000720124"/>
    </source>
</evidence>
<reference evidence="1 2" key="1">
    <citation type="submission" date="2020-06" db="EMBL/GenBank/DDBJ databases">
        <title>Global-level population genomics: horizontal gene transfer, symbiosis and evolution in Rhizobia.</title>
        <authorList>
            <person name="Gai Y."/>
        </authorList>
    </citation>
    <scope>NUCLEOTIDE SEQUENCE [LARGE SCALE GENOMIC DNA]</scope>
    <source>
        <strain evidence="1 2">PLR6_1b</strain>
    </source>
</reference>
<evidence type="ECO:0000313" key="1">
    <source>
        <dbReference type="EMBL" id="MBY3590339.1"/>
    </source>
</evidence>
<organism evidence="1 2">
    <name type="scientific">Rhizobium bangladeshense</name>
    <dbReference type="NCBI Taxonomy" id="1138189"/>
    <lineage>
        <taxon>Bacteria</taxon>
        <taxon>Pseudomonadati</taxon>
        <taxon>Pseudomonadota</taxon>
        <taxon>Alphaproteobacteria</taxon>
        <taxon>Hyphomicrobiales</taxon>
        <taxon>Rhizobiaceae</taxon>
        <taxon>Rhizobium/Agrobacterium group</taxon>
        <taxon>Rhizobium</taxon>
    </lineage>
</organism>
<keyword evidence="2" id="KW-1185">Reference proteome</keyword>